<organism evidence="3 4">
    <name type="scientific">Virgibacillus kekensis</name>
    <dbReference type="NCBI Taxonomy" id="202261"/>
    <lineage>
        <taxon>Bacteria</taxon>
        <taxon>Bacillati</taxon>
        <taxon>Bacillota</taxon>
        <taxon>Bacilli</taxon>
        <taxon>Bacillales</taxon>
        <taxon>Bacillaceae</taxon>
        <taxon>Virgibacillus</taxon>
    </lineage>
</organism>
<dbReference type="InterPro" id="IPR009097">
    <property type="entry name" value="Cyclic_Pdiesterase"/>
</dbReference>
<dbReference type="Gene3D" id="3.90.1140.10">
    <property type="entry name" value="Cyclic phosphodiesterase"/>
    <property type="match status" value="1"/>
</dbReference>
<evidence type="ECO:0000313" key="4">
    <source>
        <dbReference type="Proteomes" id="UP001595989"/>
    </source>
</evidence>
<evidence type="ECO:0000256" key="2">
    <source>
        <dbReference type="HAMAP-Rule" id="MF_01940"/>
    </source>
</evidence>
<comment type="similarity">
    <text evidence="2">Belongs to the 2H phosphoesterase superfamily. ThpR family.</text>
</comment>
<protein>
    <recommendedName>
        <fullName evidence="2">RNA 2',3'-cyclic phosphodiesterase</fullName>
        <shortName evidence="2">RNA 2',3'-CPDase</shortName>
        <ecNumber evidence="2">3.1.4.58</ecNumber>
    </recommendedName>
</protein>
<comment type="function">
    <text evidence="2">Hydrolyzes RNA 2',3'-cyclic phosphodiester to an RNA 2'-phosphomonoester.</text>
</comment>
<comment type="caution">
    <text evidence="3">The sequence shown here is derived from an EMBL/GenBank/DDBJ whole genome shotgun (WGS) entry which is preliminary data.</text>
</comment>
<evidence type="ECO:0000256" key="1">
    <source>
        <dbReference type="ARBA" id="ARBA00022801"/>
    </source>
</evidence>
<dbReference type="Proteomes" id="UP001595989">
    <property type="component" value="Unassembled WGS sequence"/>
</dbReference>
<name>A0ABV9DDG3_9BACI</name>
<dbReference type="EMBL" id="JBHSFU010000001">
    <property type="protein sequence ID" value="MFC4556745.1"/>
    <property type="molecule type" value="Genomic_DNA"/>
</dbReference>
<feature type="short sequence motif" description="HXTX 2" evidence="2">
    <location>
        <begin position="129"/>
        <end position="132"/>
    </location>
</feature>
<proteinExistence type="inferred from homology"/>
<dbReference type="SUPFAM" id="SSF55144">
    <property type="entry name" value="LigT-like"/>
    <property type="match status" value="1"/>
</dbReference>
<dbReference type="Pfam" id="PF13563">
    <property type="entry name" value="2_5_RNA_ligase2"/>
    <property type="match status" value="1"/>
</dbReference>
<dbReference type="NCBIfam" id="TIGR02258">
    <property type="entry name" value="2_5_ligase"/>
    <property type="match status" value="1"/>
</dbReference>
<feature type="short sequence motif" description="HXTX 1" evidence="2">
    <location>
        <begin position="44"/>
        <end position="47"/>
    </location>
</feature>
<dbReference type="PANTHER" id="PTHR35561">
    <property type="entry name" value="RNA 2',3'-CYCLIC PHOSPHODIESTERASE"/>
    <property type="match status" value="1"/>
</dbReference>
<keyword evidence="4" id="KW-1185">Reference proteome</keyword>
<feature type="active site" description="Proton donor" evidence="2">
    <location>
        <position position="44"/>
    </location>
</feature>
<dbReference type="InterPro" id="IPR004175">
    <property type="entry name" value="RNA_CPDase"/>
</dbReference>
<dbReference type="RefSeq" id="WP_390292671.1">
    <property type="nucleotide sequence ID" value="NZ_JBHSFU010000001.1"/>
</dbReference>
<comment type="catalytic activity">
    <reaction evidence="2">
        <text>a 3'-end 2',3'-cyclophospho-ribonucleotide-RNA + H2O = a 3'-end 2'-phospho-ribonucleotide-RNA + H(+)</text>
        <dbReference type="Rhea" id="RHEA:11828"/>
        <dbReference type="Rhea" id="RHEA-COMP:10464"/>
        <dbReference type="Rhea" id="RHEA-COMP:17353"/>
        <dbReference type="ChEBI" id="CHEBI:15377"/>
        <dbReference type="ChEBI" id="CHEBI:15378"/>
        <dbReference type="ChEBI" id="CHEBI:83064"/>
        <dbReference type="ChEBI" id="CHEBI:173113"/>
        <dbReference type="EC" id="3.1.4.58"/>
    </reaction>
</comment>
<sequence length="187" mass="21686">MTNTPHYFIAIPLPDFLKEQYSQWQKQLKEQLSYKQWPYKEDLHITLKFLGPVEEEQLSKLQNELTSLERKTAFELFTGQLGYFGNPRKPRVLWAGVEKTGSLEDLHQEVEKHASAAGFQSENRPYSPHITLAKKWAGDISNLQELKKNFIGQHKMAVDKVVIYRIYPGNSPKYRIEASYNLKGGTE</sequence>
<reference evidence="4" key="1">
    <citation type="journal article" date="2019" name="Int. J. Syst. Evol. Microbiol.">
        <title>The Global Catalogue of Microorganisms (GCM) 10K type strain sequencing project: providing services to taxonomists for standard genome sequencing and annotation.</title>
        <authorList>
            <consortium name="The Broad Institute Genomics Platform"/>
            <consortium name="The Broad Institute Genome Sequencing Center for Infectious Disease"/>
            <person name="Wu L."/>
            <person name="Ma J."/>
        </authorList>
    </citation>
    <scope>NUCLEOTIDE SEQUENCE [LARGE SCALE GENOMIC DNA]</scope>
    <source>
        <strain evidence="4">CGMCC 4.7426</strain>
    </source>
</reference>
<feature type="active site" description="Proton acceptor" evidence="2">
    <location>
        <position position="129"/>
    </location>
</feature>
<dbReference type="EC" id="3.1.4.58" evidence="2"/>
<gene>
    <name evidence="3" type="primary">thpR</name>
    <name evidence="3" type="ORF">ACFO3D_00805</name>
</gene>
<evidence type="ECO:0000313" key="3">
    <source>
        <dbReference type="EMBL" id="MFC4556745.1"/>
    </source>
</evidence>
<accession>A0ABV9DDG3</accession>
<dbReference type="HAMAP" id="MF_01940">
    <property type="entry name" value="RNA_CPDase"/>
    <property type="match status" value="1"/>
</dbReference>
<dbReference type="PANTHER" id="PTHR35561:SF1">
    <property type="entry name" value="RNA 2',3'-CYCLIC PHOSPHODIESTERASE"/>
    <property type="match status" value="1"/>
</dbReference>
<keyword evidence="1 2" id="KW-0378">Hydrolase</keyword>